<evidence type="ECO:0008006" key="4">
    <source>
        <dbReference type="Google" id="ProtNLM"/>
    </source>
</evidence>
<sequence length="206" mass="20991">MSQELEGIRRLRSGALYMIIVPLLLMLLPAVVALGFGLTGYPRTIVGPGMVHVRYVSYGGAAALGALTAAVALGVVSLVLMVLSFVNLREGFSMLALAGRGGLTGSAGVIVVLVGILIVIVGALLSLIGGLLLIMVGLVIIVVGYIFIGVGFFEVGSSYNNGILEAGGILVAIPLLITSFVGLIFCYVGLGEVETKLGTQAAGSKS</sequence>
<feature type="transmembrane region" description="Helical" evidence="1">
    <location>
        <begin position="107"/>
        <end position="125"/>
    </location>
</feature>
<feature type="transmembrane region" description="Helical" evidence="1">
    <location>
        <begin position="15"/>
        <end position="38"/>
    </location>
</feature>
<dbReference type="GeneID" id="9498977"/>
<organism evidence="2 3">
    <name type="scientific">Acidilobus saccharovorans (strain DSM 16705 / JCM 18335 / VKM B-2471 / 345-15)</name>
    <dbReference type="NCBI Taxonomy" id="666510"/>
    <lineage>
        <taxon>Archaea</taxon>
        <taxon>Thermoproteota</taxon>
        <taxon>Thermoprotei</taxon>
        <taxon>Acidilobales</taxon>
        <taxon>Acidilobaceae</taxon>
        <taxon>Acidilobus</taxon>
    </lineage>
</organism>
<dbReference type="InParanoid" id="D9Q1G2"/>
<name>D9Q1G2_ACIS3</name>
<keyword evidence="1" id="KW-0812">Transmembrane</keyword>
<evidence type="ECO:0000256" key="1">
    <source>
        <dbReference type="SAM" id="Phobius"/>
    </source>
</evidence>
<evidence type="ECO:0000313" key="3">
    <source>
        <dbReference type="Proteomes" id="UP000000346"/>
    </source>
</evidence>
<dbReference type="KEGG" id="asc:ASAC_0744"/>
<proteinExistence type="predicted"/>
<dbReference type="InterPro" id="IPR009321">
    <property type="entry name" value="DUF973"/>
</dbReference>
<gene>
    <name evidence="2" type="ordered locus">ASAC_0744</name>
</gene>
<protein>
    <recommendedName>
        <fullName evidence="4">DUF973 family protein</fullName>
    </recommendedName>
</protein>
<evidence type="ECO:0000313" key="2">
    <source>
        <dbReference type="EMBL" id="ADL19150.1"/>
    </source>
</evidence>
<accession>D9Q1G2</accession>
<keyword evidence="3" id="KW-1185">Reference proteome</keyword>
<keyword evidence="1" id="KW-1133">Transmembrane helix</keyword>
<reference evidence="2 3" key="1">
    <citation type="journal article" date="2010" name="Appl. Environ. Microbiol.">
        <title>The genome sequence of the crenarchaeon Acidilobus saccharovorans supports a new order, Acidilobales, and suggests an important ecological role in terrestrial acidic hot springs.</title>
        <authorList>
            <person name="Mardanov A.V."/>
            <person name="Svetlitchnyi V.A."/>
            <person name="Beletsky A.V."/>
            <person name="Prokofeva M.I."/>
            <person name="Bonch-Osmolovskaya E.A."/>
            <person name="Ravin N.V."/>
            <person name="Skryabin K.G."/>
        </authorList>
    </citation>
    <scope>NUCLEOTIDE SEQUENCE [LARGE SCALE GENOMIC DNA]</scope>
    <source>
        <strain evidence="3">DSM 16705 / JCM 18335 / VKM B-2471 / 345-15</strain>
    </source>
</reference>
<dbReference type="OrthoDB" id="34747at2157"/>
<dbReference type="Pfam" id="PF06157">
    <property type="entry name" value="DUF973"/>
    <property type="match status" value="1"/>
</dbReference>
<dbReference type="EMBL" id="CP001742">
    <property type="protein sequence ID" value="ADL19150.1"/>
    <property type="molecule type" value="Genomic_DNA"/>
</dbReference>
<feature type="transmembrane region" description="Helical" evidence="1">
    <location>
        <begin position="131"/>
        <end position="155"/>
    </location>
</feature>
<dbReference type="Proteomes" id="UP000000346">
    <property type="component" value="Chromosome"/>
</dbReference>
<dbReference type="AlphaFoldDB" id="D9Q1G2"/>
<feature type="transmembrane region" description="Helical" evidence="1">
    <location>
        <begin position="58"/>
        <end position="86"/>
    </location>
</feature>
<dbReference type="eggNOG" id="arCOG03768">
    <property type="taxonomic scope" value="Archaea"/>
</dbReference>
<dbReference type="RefSeq" id="WP_013266662.1">
    <property type="nucleotide sequence ID" value="NC_014374.1"/>
</dbReference>
<keyword evidence="1" id="KW-0472">Membrane</keyword>
<dbReference type="HOGENOM" id="CLU_1393514_0_0_2"/>
<feature type="transmembrane region" description="Helical" evidence="1">
    <location>
        <begin position="167"/>
        <end position="190"/>
    </location>
</feature>